<evidence type="ECO:0000313" key="1">
    <source>
        <dbReference type="EMBL" id="SFJ50540.1"/>
    </source>
</evidence>
<dbReference type="RefSeq" id="WP_093887800.1">
    <property type="nucleotide sequence ID" value="NZ_FOQY01000009.1"/>
</dbReference>
<dbReference type="InterPro" id="IPR036689">
    <property type="entry name" value="ESAT-6-like_sf"/>
</dbReference>
<keyword evidence="2" id="KW-1185">Reference proteome</keyword>
<name>A0A1I3RWY5_9ACTN</name>
<gene>
    <name evidence="1" type="ORF">SAMN05216275_109203</name>
</gene>
<dbReference type="SUPFAM" id="SSF140453">
    <property type="entry name" value="EsxAB dimer-like"/>
    <property type="match status" value="1"/>
</dbReference>
<protein>
    <submittedName>
        <fullName evidence="1">Uncharacterized protein</fullName>
    </submittedName>
</protein>
<organism evidence="1 2">
    <name type="scientific">Streptosporangium canum</name>
    <dbReference type="NCBI Taxonomy" id="324952"/>
    <lineage>
        <taxon>Bacteria</taxon>
        <taxon>Bacillati</taxon>
        <taxon>Actinomycetota</taxon>
        <taxon>Actinomycetes</taxon>
        <taxon>Streptosporangiales</taxon>
        <taxon>Streptosporangiaceae</taxon>
        <taxon>Streptosporangium</taxon>
    </lineage>
</organism>
<accession>A0A1I3RWY5</accession>
<dbReference type="EMBL" id="FOQY01000009">
    <property type="protein sequence ID" value="SFJ50540.1"/>
    <property type="molecule type" value="Genomic_DNA"/>
</dbReference>
<reference evidence="2" key="1">
    <citation type="submission" date="2016-10" db="EMBL/GenBank/DDBJ databases">
        <authorList>
            <person name="Varghese N."/>
            <person name="Submissions S."/>
        </authorList>
    </citation>
    <scope>NUCLEOTIDE SEQUENCE [LARGE SCALE GENOMIC DNA]</scope>
    <source>
        <strain evidence="2">CGMCC 4.2126</strain>
    </source>
</reference>
<dbReference type="AlphaFoldDB" id="A0A1I3RWY5"/>
<evidence type="ECO:0000313" key="2">
    <source>
        <dbReference type="Proteomes" id="UP000199111"/>
    </source>
</evidence>
<sequence length="385" mass="43531">MRDPSPTSTELLSQWDAVPKSPGYWPGLGNEHSDGYEIDRAGVRAAALGLVKIGTSAGNDKYFAQYPDRFCLSLNWNLPGSIGELLYYAGDAFSRFWADLYAETAMAGLLIEQCAQRYDLLEEPLLGDIARSRFEERIAAMLGGNSPRSRLFTTPSKDYPKSSLSLELSEEVDYGVGHMTAERAKEDFSPDKRFHDNSPHYSQATDALIELVRALQSRAQDLRDSPWRGAAADNAQTALRQIYGNATALAVVAGGLATATSRYAELLDWCRHNFDRGADPDRSGLREFWDFGGTPDSRTRAFLEEPNREFMTLYEGMPKRIEQNLPGLLITDQTLAESRTRIDELRPDLNERLMNDHRTEEDLWEPRNQEQERLLKYEEAEKRFG</sequence>
<dbReference type="GeneID" id="96298992"/>
<proteinExistence type="predicted"/>
<dbReference type="Proteomes" id="UP000199111">
    <property type="component" value="Unassembled WGS sequence"/>
</dbReference>